<dbReference type="SUPFAM" id="SSF50998">
    <property type="entry name" value="Quinoprotein alcohol dehydrogenase-like"/>
    <property type="match status" value="1"/>
</dbReference>
<dbReference type="OrthoDB" id="244732at2"/>
<name>Q7UXB1_RHOBA</name>
<dbReference type="AlphaFoldDB" id="Q7UXB1"/>
<accession>Q7UXB1</accession>
<dbReference type="InterPro" id="IPR018391">
    <property type="entry name" value="PQQ_b-propeller_rpt"/>
</dbReference>
<feature type="domain" description="Pyrrolo-quinoline quinone repeat" evidence="1">
    <location>
        <begin position="82"/>
        <end position="184"/>
    </location>
</feature>
<gene>
    <name evidence="2" type="ordered locus">RB1451</name>
</gene>
<dbReference type="InParanoid" id="Q7UXB1"/>
<evidence type="ECO:0000313" key="2">
    <source>
        <dbReference type="EMBL" id="CAD72097.1"/>
    </source>
</evidence>
<dbReference type="KEGG" id="rba:RB1451"/>
<dbReference type="STRING" id="243090.RB1451"/>
<keyword evidence="2" id="KW-0418">Kinase</keyword>
<feature type="domain" description="Pyrrolo-quinoline quinone repeat" evidence="1">
    <location>
        <begin position="335"/>
        <end position="415"/>
    </location>
</feature>
<keyword evidence="2" id="KW-0808">Transferase</keyword>
<dbReference type="HOGENOM" id="CLU_027480_2_1_0"/>
<protein>
    <submittedName>
        <fullName evidence="2">Similar to serine/threonine protein kinase related protein</fullName>
    </submittedName>
</protein>
<dbReference type="PANTHER" id="PTHR34512:SF30">
    <property type="entry name" value="OUTER MEMBRANE PROTEIN ASSEMBLY FACTOR BAMB"/>
    <property type="match status" value="1"/>
</dbReference>
<keyword evidence="3" id="KW-1185">Reference proteome</keyword>
<evidence type="ECO:0000259" key="1">
    <source>
        <dbReference type="Pfam" id="PF13360"/>
    </source>
</evidence>
<dbReference type="InterPro" id="IPR015943">
    <property type="entry name" value="WD40/YVTN_repeat-like_dom_sf"/>
</dbReference>
<dbReference type="EMBL" id="BX294135">
    <property type="protein sequence ID" value="CAD72097.1"/>
    <property type="molecule type" value="Genomic_DNA"/>
</dbReference>
<dbReference type="GO" id="GO:0004674">
    <property type="term" value="F:protein serine/threonine kinase activity"/>
    <property type="evidence" value="ECO:0007669"/>
    <property type="project" value="UniProtKB-KW"/>
</dbReference>
<feature type="domain" description="Pyrrolo-quinoline quinone repeat" evidence="1">
    <location>
        <begin position="220"/>
        <end position="305"/>
    </location>
</feature>
<dbReference type="Gene3D" id="2.40.10.480">
    <property type="match status" value="1"/>
</dbReference>
<proteinExistence type="predicted"/>
<dbReference type="eggNOG" id="COG1520">
    <property type="taxonomic scope" value="Bacteria"/>
</dbReference>
<dbReference type="Proteomes" id="UP000001025">
    <property type="component" value="Chromosome"/>
</dbReference>
<dbReference type="Pfam" id="PF13360">
    <property type="entry name" value="PQQ_2"/>
    <property type="match status" value="3"/>
</dbReference>
<reference evidence="2 3" key="1">
    <citation type="journal article" date="2003" name="Proc. Natl. Acad. Sci. U.S.A.">
        <title>Complete genome sequence of the marine planctomycete Pirellula sp. strain 1.</title>
        <authorList>
            <person name="Gloeckner F.O."/>
            <person name="Kube M."/>
            <person name="Bauer M."/>
            <person name="Teeling H."/>
            <person name="Lombardot T."/>
            <person name="Ludwig W."/>
            <person name="Gade D."/>
            <person name="Beck A."/>
            <person name="Borzym K."/>
            <person name="Heitmann K."/>
            <person name="Rabus R."/>
            <person name="Schlesner H."/>
            <person name="Amann R."/>
            <person name="Reinhardt R."/>
        </authorList>
    </citation>
    <scope>NUCLEOTIDE SEQUENCE [LARGE SCALE GENOMIC DNA]</scope>
    <source>
        <strain evidence="3">DSM 10527 / NCIMB 13988 / SH1</strain>
    </source>
</reference>
<dbReference type="InterPro" id="IPR002372">
    <property type="entry name" value="PQQ_rpt_dom"/>
</dbReference>
<dbReference type="PATRIC" id="fig|243090.15.peg.672"/>
<evidence type="ECO:0000313" key="3">
    <source>
        <dbReference type="Proteomes" id="UP000001025"/>
    </source>
</evidence>
<dbReference type="PANTHER" id="PTHR34512">
    <property type="entry name" value="CELL SURFACE PROTEIN"/>
    <property type="match status" value="1"/>
</dbReference>
<keyword evidence="2" id="KW-0723">Serine/threonine-protein kinase</keyword>
<sequence length="464" mass="49263">MKRDRLKPLTSRTILVPSLRRSPKYRFTCFPHGVPILVAAYLLLTGMPLASAAEGQWPKFQNGGRSSIDIALPTEWSPEQNIAWTADIEGYGQSTPIVAHDQIVVTSTSGENKDEYHVSSFAIDTGKLNWKVDVANPSPFKNSPMVSRAAPSAVATDTGFVAFFEGGVLLAITPSGETQWKRDLVAEFGPITARHGLSASLEADSAHVFVWVEREEAPYVLAVNPTTGEDVWKVDGLGATSWASPRLVPVEDGQQLVCSASGKLVGLDPSTGERLWEFTELSNNTSNTPTIVSQGRFLIGASDGRGETNAGASAASNGLIEISRGDAGKFQAKFVWQAKKATCTFGSPVVAGDTAAIVNRTGVLYRLDLETGEQVSAKRTDAGGLWATPLVAGGNLYLFGYKGTTSVISLADGKVISENRCWPEGGDGEKTPGFGGGNVLYAGAPAGDRLLIRRGDKLYAIGAK</sequence>
<dbReference type="EnsemblBacteria" id="CAD72097">
    <property type="protein sequence ID" value="CAD72097"/>
    <property type="gene ID" value="RB1451"/>
</dbReference>
<organism evidence="2 3">
    <name type="scientific">Rhodopirellula baltica (strain DSM 10527 / NCIMB 13988 / SH1)</name>
    <dbReference type="NCBI Taxonomy" id="243090"/>
    <lineage>
        <taxon>Bacteria</taxon>
        <taxon>Pseudomonadati</taxon>
        <taxon>Planctomycetota</taxon>
        <taxon>Planctomycetia</taxon>
        <taxon>Pirellulales</taxon>
        <taxon>Pirellulaceae</taxon>
        <taxon>Rhodopirellula</taxon>
    </lineage>
</organism>
<dbReference type="InterPro" id="IPR011047">
    <property type="entry name" value="Quinoprotein_ADH-like_sf"/>
</dbReference>
<dbReference type="SMART" id="SM00564">
    <property type="entry name" value="PQQ"/>
    <property type="match status" value="5"/>
</dbReference>
<dbReference type="Gene3D" id="2.130.10.10">
    <property type="entry name" value="YVTN repeat-like/Quinoprotein amine dehydrogenase"/>
    <property type="match status" value="1"/>
</dbReference>